<dbReference type="RefSeq" id="WP_096181966.1">
    <property type="nucleotide sequence ID" value="NZ_BDUF01000053.1"/>
</dbReference>
<comment type="caution">
    <text evidence="2">The sequence shown here is derived from an EMBL/GenBank/DDBJ whole genome shotgun (WGS) entry which is preliminary data.</text>
</comment>
<dbReference type="Gene3D" id="3.40.630.30">
    <property type="match status" value="1"/>
</dbReference>
<dbReference type="AlphaFoldDB" id="A0A292YDJ8"/>
<dbReference type="Proteomes" id="UP000217785">
    <property type="component" value="Unassembled WGS sequence"/>
</dbReference>
<keyword evidence="3" id="KW-1185">Reference proteome</keyword>
<dbReference type="OrthoDB" id="9127144at2"/>
<dbReference type="SUPFAM" id="SSF55729">
    <property type="entry name" value="Acyl-CoA N-acyltransferases (Nat)"/>
    <property type="match status" value="1"/>
</dbReference>
<dbReference type="Pfam" id="PF13508">
    <property type="entry name" value="Acetyltransf_7"/>
    <property type="match status" value="1"/>
</dbReference>
<feature type="domain" description="N-acetyltransferase" evidence="1">
    <location>
        <begin position="1"/>
        <end position="137"/>
    </location>
</feature>
<name>A0A292YDJ8_9BACL</name>
<reference evidence="3" key="1">
    <citation type="submission" date="2017-07" db="EMBL/GenBank/DDBJ databases">
        <title>Draft genome sequence of Effusibacillus lacus strain skLN1.</title>
        <authorList>
            <person name="Watanabe M."/>
            <person name="Kojima H."/>
            <person name="Fukui M."/>
        </authorList>
    </citation>
    <scope>NUCLEOTIDE SEQUENCE [LARGE SCALE GENOMIC DNA]</scope>
    <source>
        <strain evidence="3">skLN1</strain>
    </source>
</reference>
<evidence type="ECO:0000259" key="1">
    <source>
        <dbReference type="PROSITE" id="PS51186"/>
    </source>
</evidence>
<dbReference type="EMBL" id="BDUF01000053">
    <property type="protein sequence ID" value="GAX90252.1"/>
    <property type="molecule type" value="Genomic_DNA"/>
</dbReference>
<evidence type="ECO:0000313" key="3">
    <source>
        <dbReference type="Proteomes" id="UP000217785"/>
    </source>
</evidence>
<keyword evidence="2" id="KW-0808">Transferase</keyword>
<protein>
    <submittedName>
        <fullName evidence="2">N-acetyltransferase</fullName>
    </submittedName>
</protein>
<dbReference type="InterPro" id="IPR000182">
    <property type="entry name" value="GNAT_dom"/>
</dbReference>
<sequence>MEWYKRLNEYFPEHEMKDPGQLQELIEDKDVYHKEETEDYVVMYAEFPSFIFIDYLLVDPRTRGKGVGTQVINRFKQKGKPIILEVEPVDQEDKDTQKRVKFYERNGFVRADRIHYRREDDSGETYETNIYYWSPEELPQKDILEKMAKACREIHNFRSSKYYGRLVADPDKVLKLKKPT</sequence>
<dbReference type="PROSITE" id="PS51186">
    <property type="entry name" value="GNAT"/>
    <property type="match status" value="1"/>
</dbReference>
<evidence type="ECO:0000313" key="2">
    <source>
        <dbReference type="EMBL" id="GAX90252.1"/>
    </source>
</evidence>
<proteinExistence type="predicted"/>
<accession>A0A292YDJ8</accession>
<gene>
    <name evidence="2" type="ORF">EFBL_1878</name>
</gene>
<dbReference type="GO" id="GO:0016747">
    <property type="term" value="F:acyltransferase activity, transferring groups other than amino-acyl groups"/>
    <property type="evidence" value="ECO:0007669"/>
    <property type="project" value="InterPro"/>
</dbReference>
<organism evidence="2 3">
    <name type="scientific">Effusibacillus lacus</name>
    <dbReference type="NCBI Taxonomy" id="1348429"/>
    <lineage>
        <taxon>Bacteria</taxon>
        <taxon>Bacillati</taxon>
        <taxon>Bacillota</taxon>
        <taxon>Bacilli</taxon>
        <taxon>Bacillales</taxon>
        <taxon>Alicyclobacillaceae</taxon>
        <taxon>Effusibacillus</taxon>
    </lineage>
</organism>
<dbReference type="InterPro" id="IPR016181">
    <property type="entry name" value="Acyl_CoA_acyltransferase"/>
</dbReference>